<dbReference type="AlphaFoldDB" id="A0A9Q4MJQ1"/>
<organism evidence="1 2">
    <name type="scientific">Xylella fastidiosa subsp. multiplex</name>
    <dbReference type="NCBI Taxonomy" id="644357"/>
    <lineage>
        <taxon>Bacteria</taxon>
        <taxon>Pseudomonadati</taxon>
        <taxon>Pseudomonadota</taxon>
        <taxon>Gammaproteobacteria</taxon>
        <taxon>Lysobacterales</taxon>
        <taxon>Lysobacteraceae</taxon>
        <taxon>Xylella</taxon>
    </lineage>
</organism>
<reference evidence="1" key="2">
    <citation type="journal article" date="2020" name="Appl. Environ. Microbiol.">
        <title>Multiple intercontinental introductions associated with the emergence of a plant pathogen in Europe.</title>
        <authorList>
            <person name="Landa B.B."/>
            <person name="Castillo A.I."/>
            <person name="Giampetruzzi A."/>
            <person name="Kahn A."/>
            <person name="Roman-Ecija M."/>
            <person name="Velasco-Amo M.P."/>
            <person name="Navas-Cortes J.A."/>
            <person name="Marco-Noales E."/>
            <person name="Barbe S."/>
            <person name="Moralejo E."/>
            <person name="Coletta-Filho H.D."/>
            <person name="Saldarelli P."/>
            <person name="Saponari M."/>
            <person name="Almeida R.P.P."/>
        </authorList>
    </citation>
    <scope>NUCLEOTIDE SEQUENCE</scope>
    <source>
        <strain evidence="1">XYL1981</strain>
    </source>
</reference>
<gene>
    <name evidence="1" type="ORF">FG476_07135</name>
</gene>
<evidence type="ECO:0000313" key="2">
    <source>
        <dbReference type="Proteomes" id="UP000474061"/>
    </source>
</evidence>
<proteinExistence type="predicted"/>
<comment type="caution">
    <text evidence="1">The sequence shown here is derived from an EMBL/GenBank/DDBJ whole genome shotgun (WGS) entry which is preliminary data.</text>
</comment>
<sequence>MSDLLGKSRLRLISSERAVSTKAALIVYHCHVCVALPRSFVRAWLLLCTRQHCFGAECGTYTGC</sequence>
<dbReference type="Proteomes" id="UP000474061">
    <property type="component" value="Unassembled WGS sequence"/>
</dbReference>
<reference evidence="1" key="1">
    <citation type="submission" date="2019-05" db="EMBL/GenBank/DDBJ databases">
        <authorList>
            <person name="Castillo A."/>
            <person name="Giampetruzzi A."/>
            <person name="Landa B."/>
            <person name="Saponari M."/>
            <person name="Almeida R.P.P."/>
            <person name="Moralejo E."/>
            <person name="Marco-Noales E."/>
            <person name="Velasco-Amo M.P."/>
            <person name="Roman-Ecija M."/>
            <person name="Navarro I."/>
            <person name="Monterde A."/>
            <person name="Barbe S."/>
        </authorList>
    </citation>
    <scope>NUCLEOTIDE SEQUENCE</scope>
    <source>
        <strain evidence="1">XYL1981</strain>
    </source>
</reference>
<evidence type="ECO:0000313" key="1">
    <source>
        <dbReference type="EMBL" id="MRU23857.1"/>
    </source>
</evidence>
<name>A0A9Q4MJQ1_XYLFS</name>
<protein>
    <submittedName>
        <fullName evidence="1">Uncharacterized protein</fullName>
    </submittedName>
</protein>
<accession>A0A9Q4MJQ1</accession>
<dbReference type="EMBL" id="VDCJ01000345">
    <property type="protein sequence ID" value="MRU23857.1"/>
    <property type="molecule type" value="Genomic_DNA"/>
</dbReference>